<feature type="compositionally biased region" description="Basic and acidic residues" evidence="1">
    <location>
        <begin position="1323"/>
        <end position="1343"/>
    </location>
</feature>
<feature type="compositionally biased region" description="Polar residues" evidence="1">
    <location>
        <begin position="976"/>
        <end position="986"/>
    </location>
</feature>
<evidence type="ECO:0000259" key="2">
    <source>
        <dbReference type="PROSITE" id="PS50829"/>
    </source>
</evidence>
<reference evidence="4 5" key="1">
    <citation type="journal article" date="2017" name="Genome Biol.">
        <title>New reference genome sequences of hot pepper reveal the massive evolution of plant disease-resistance genes by retroduplication.</title>
        <authorList>
            <person name="Kim S."/>
            <person name="Park J."/>
            <person name="Yeom S.I."/>
            <person name="Kim Y.M."/>
            <person name="Seo E."/>
            <person name="Kim K.T."/>
            <person name="Kim M.S."/>
            <person name="Lee J.M."/>
            <person name="Cheong K."/>
            <person name="Shin H.S."/>
            <person name="Kim S.B."/>
            <person name="Han K."/>
            <person name="Lee J."/>
            <person name="Park M."/>
            <person name="Lee H.A."/>
            <person name="Lee H.Y."/>
            <person name="Lee Y."/>
            <person name="Oh S."/>
            <person name="Lee J.H."/>
            <person name="Choi E."/>
            <person name="Choi E."/>
            <person name="Lee S.E."/>
            <person name="Jeon J."/>
            <person name="Kim H."/>
            <person name="Choi G."/>
            <person name="Song H."/>
            <person name="Lee J."/>
            <person name="Lee S.C."/>
            <person name="Kwon J.K."/>
            <person name="Lee H.Y."/>
            <person name="Koo N."/>
            <person name="Hong Y."/>
            <person name="Kim R.W."/>
            <person name="Kang W.H."/>
            <person name="Huh J.H."/>
            <person name="Kang B.C."/>
            <person name="Yang T.J."/>
            <person name="Lee Y.H."/>
            <person name="Bennetzen J.L."/>
            <person name="Choi D."/>
        </authorList>
    </citation>
    <scope>NUCLEOTIDE SEQUENCE [LARGE SCALE GENOMIC DNA]</scope>
    <source>
        <strain evidence="5">cv. PBC81</strain>
    </source>
</reference>
<dbReference type="InterPro" id="IPR000477">
    <property type="entry name" value="RT_dom"/>
</dbReference>
<dbReference type="CDD" id="cd00072">
    <property type="entry name" value="GYF"/>
    <property type="match status" value="1"/>
</dbReference>
<reference evidence="5" key="2">
    <citation type="journal article" date="2017" name="J. Anim. Genet.">
        <title>Multiple reference genome sequences of hot pepper reveal the massive evolution of plant disease resistance genes by retroduplication.</title>
        <authorList>
            <person name="Kim S."/>
            <person name="Park J."/>
            <person name="Yeom S.-I."/>
            <person name="Kim Y.-M."/>
            <person name="Seo E."/>
            <person name="Kim K.-T."/>
            <person name="Kim M.-S."/>
            <person name="Lee J.M."/>
            <person name="Cheong K."/>
            <person name="Shin H.-S."/>
            <person name="Kim S.-B."/>
            <person name="Han K."/>
            <person name="Lee J."/>
            <person name="Park M."/>
            <person name="Lee H.-A."/>
            <person name="Lee H.-Y."/>
            <person name="Lee Y."/>
            <person name="Oh S."/>
            <person name="Lee J.H."/>
            <person name="Choi E."/>
            <person name="Choi E."/>
            <person name="Lee S.E."/>
            <person name="Jeon J."/>
            <person name="Kim H."/>
            <person name="Choi G."/>
            <person name="Song H."/>
            <person name="Lee J."/>
            <person name="Lee S.-C."/>
            <person name="Kwon J.-K."/>
            <person name="Lee H.-Y."/>
            <person name="Koo N."/>
            <person name="Hong Y."/>
            <person name="Kim R.W."/>
            <person name="Kang W.-H."/>
            <person name="Huh J.H."/>
            <person name="Kang B.-C."/>
            <person name="Yang T.-J."/>
            <person name="Lee Y.-H."/>
            <person name="Bennetzen J.L."/>
            <person name="Choi D."/>
        </authorList>
    </citation>
    <scope>NUCLEOTIDE SEQUENCE [LARGE SCALE GENOMIC DNA]</scope>
    <source>
        <strain evidence="5">cv. PBC81</strain>
    </source>
</reference>
<comment type="caution">
    <text evidence="4">The sequence shown here is derived from an EMBL/GenBank/DDBJ whole genome shotgun (WGS) entry which is preliminary data.</text>
</comment>
<accession>A0A2G2VN18</accession>
<dbReference type="InterPro" id="IPR035445">
    <property type="entry name" value="GYF-like_dom_sf"/>
</dbReference>
<gene>
    <name evidence="4" type="ORF">CQW23_26153</name>
</gene>
<dbReference type="SMART" id="SM00444">
    <property type="entry name" value="GYF"/>
    <property type="match status" value="1"/>
</dbReference>
<dbReference type="InterPro" id="IPR058668">
    <property type="entry name" value="NERD_dom"/>
</dbReference>
<dbReference type="InterPro" id="IPR043128">
    <property type="entry name" value="Rev_trsase/Diguanyl_cyclase"/>
</dbReference>
<keyword evidence="5" id="KW-1185">Reference proteome</keyword>
<feature type="compositionally biased region" description="Basic and acidic residues" evidence="1">
    <location>
        <begin position="645"/>
        <end position="658"/>
    </location>
</feature>
<dbReference type="OrthoDB" id="6415790at2759"/>
<dbReference type="Gene3D" id="3.30.1490.40">
    <property type="match status" value="1"/>
</dbReference>
<feature type="compositionally biased region" description="Basic and acidic residues" evidence="1">
    <location>
        <begin position="1265"/>
        <end position="1285"/>
    </location>
</feature>
<dbReference type="InterPro" id="IPR003169">
    <property type="entry name" value="GYF"/>
</dbReference>
<sequence length="1490" mass="164590">MRRGRATGPDEIPVEFWKFVGEAGVRWLTGLFNEIFKTTKMPEAWRWSTMIPPYKNKGDIQSCNNYRGIKLLSHSMKIWERVVEVRMRQIVSISENQFGFMPGRSTTEAIHLVRRLVEQYRERRKDLHMVFIDLEKAYDKVPREVLWRCLEVSGVPLAYIRAIKDMYDGAKTQVRTAGGDSEHFTVLTGLHQGSTLSPFLFALVMDVLTRRIQGEVPWCMLFADDVVLIDETRGGVNDKLEVWRQTLESKGFRLSRSKTEYLECKFNDVRLENEVVVKLESQEVCKRDSFKYLGSVIQGNGEIDEDVSHRIGAGWMKWKLASGVLCDKKVPPKLKGKFYRAVVRPAMLYGAECWPVKNSHIQKMKVAEMRMLRWMCGLTRGDRVRNETIREKVGVAQVECKMQEVRLRWFGHVKRRGMDAPVRRCERLAWDGFRRGRGRPKKYWGESAGGTSSVAAESSKLGVQIRATSDEILNVTTAKMGKEASSSTVGKTQNSDDGGFSGEFDQLQCQLMSGEVRKDSHPKAPIGLVHSNSNRSLGKAQFVLVEEECKRLRQSIRCGLINRPTVGDILDKAMEIHAARVNDWLESEILRLSHLRDRASEKGHKKEYPLFAKILSFYSLHQTAIECVEKLQLLKTPDERHRRLEEVPEIHADPKMDPSYESEDSESNDRRDAYTKSRDSSFNRRGRGPISPRSNFPTKDAWGAAGRSSSKNFELNRSSYGKNVLSRSEDGAHSGGGLNEDTWIEGRGRETESMNPDKQTSAAISEPMGQNSQFLSRTESFSGASSVSSPATLQNKFGETSIKINEAEKIWHYKDPSGKIQGPFSMVQLRKWSNTGYFPADLKIWRSLDRQEESILLTDALAGRFEKVPSAVENILPATVLQNQNGERPQVDQNVGSQNSRCLVPSGGGMSSSGDVSALSTDRWSNDNSVNLPSPTPKQNTAAWVRGDGPSVTVANSYSRGNRVVQSPPALPDDGVNTSASVQNFGGHSVRESESNYVNSGSDFGPVPTSEQVIAAESGYSLQNAQSFAASGQQTALMNCQLGAQHAALQSESLNMQNPCVDVNTWVAAAPSKGEPSVSALAPGQPQGYGNWGTSSSVQNIAGNFVNAGASVLPQPDYWSAPAQGSQQIIQPTTVPSVPWGAGLQDNVSSASALRPENNTGWGMMPGNPNVGWGGPVPAIMNVNWGATVQAMPPGNVNPGWVPTGPLPGNSNTGWVAQSGNANPGWVAPTGSVGSTIQGPTSALIQGPPQGDSNQGKGAPTGSRGTRDNDHHQDGRYSGQRDKGSHGSNSGYNNRNWDRQSSFGGPPQGDSNQGKGAPTGSRGTRDNDHHQDGRYSGQRDKGSHGSNSGYNNRNWDRQSSFGGPPQGDSNQGKGAPTGSRGTRDNDHHQDWRYSGQRDKGSHGSNSGYNNRNWDKQSSFGGRGPSRVMRRGTDAPVWRCERLATNDFRRGRGSPKKYWREVIIHDMEQLQLTEDMALDRKVWRKRIRVEG</sequence>
<evidence type="ECO:0000256" key="1">
    <source>
        <dbReference type="SAM" id="MobiDB-lite"/>
    </source>
</evidence>
<evidence type="ECO:0000313" key="4">
    <source>
        <dbReference type="EMBL" id="PHT34353.1"/>
    </source>
</evidence>
<feature type="region of interest" description="Disordered" evidence="1">
    <location>
        <begin position="883"/>
        <end position="948"/>
    </location>
</feature>
<protein>
    <recommendedName>
        <fullName evidence="6">GYF domain-containing protein</fullName>
    </recommendedName>
</protein>
<evidence type="ECO:0000313" key="5">
    <source>
        <dbReference type="Proteomes" id="UP000224567"/>
    </source>
</evidence>
<dbReference type="SUPFAM" id="SSF56672">
    <property type="entry name" value="DNA/RNA polymerases"/>
    <property type="match status" value="1"/>
</dbReference>
<dbReference type="Pfam" id="PF00078">
    <property type="entry name" value="RVT_1"/>
    <property type="match status" value="1"/>
</dbReference>
<name>A0A2G2VN18_CAPBA</name>
<dbReference type="InterPro" id="IPR043502">
    <property type="entry name" value="DNA/RNA_pol_sf"/>
</dbReference>
<feature type="compositionally biased region" description="Basic and acidic residues" evidence="1">
    <location>
        <begin position="1381"/>
        <end position="1401"/>
    </location>
</feature>
<proteinExistence type="predicted"/>
<dbReference type="PANTHER" id="PTHR46238:SF8">
    <property type="entry name" value="ENDONUCLEASE_EXONUCLEASE_PHOSPHATASE DOMAIN-CONTAINING PROTEIN"/>
    <property type="match status" value="1"/>
</dbReference>
<dbReference type="Gene3D" id="3.30.70.270">
    <property type="match status" value="1"/>
</dbReference>
<organism evidence="4 5">
    <name type="scientific">Capsicum baccatum</name>
    <name type="common">Peruvian pepper</name>
    <dbReference type="NCBI Taxonomy" id="33114"/>
    <lineage>
        <taxon>Eukaryota</taxon>
        <taxon>Viridiplantae</taxon>
        <taxon>Streptophyta</taxon>
        <taxon>Embryophyta</taxon>
        <taxon>Tracheophyta</taxon>
        <taxon>Spermatophyta</taxon>
        <taxon>Magnoliopsida</taxon>
        <taxon>eudicotyledons</taxon>
        <taxon>Gunneridae</taxon>
        <taxon>Pentapetalae</taxon>
        <taxon>asterids</taxon>
        <taxon>lamiids</taxon>
        <taxon>Solanales</taxon>
        <taxon>Solanaceae</taxon>
        <taxon>Solanoideae</taxon>
        <taxon>Capsiceae</taxon>
        <taxon>Capsicum</taxon>
    </lineage>
</organism>
<feature type="domain" description="Reverse transcriptase" evidence="3">
    <location>
        <begin position="34"/>
        <end position="297"/>
    </location>
</feature>
<feature type="compositionally biased region" description="Polar residues" evidence="1">
    <location>
        <begin position="883"/>
        <end position="901"/>
    </location>
</feature>
<feature type="compositionally biased region" description="Polar residues" evidence="1">
    <location>
        <begin position="753"/>
        <end position="779"/>
    </location>
</feature>
<feature type="compositionally biased region" description="Polar residues" evidence="1">
    <location>
        <begin position="1402"/>
        <end position="1419"/>
    </location>
</feature>
<feature type="compositionally biased region" description="Polar residues" evidence="1">
    <location>
        <begin position="1232"/>
        <end position="1244"/>
    </location>
</feature>
<dbReference type="CDD" id="cd01650">
    <property type="entry name" value="RT_nLTR_like"/>
    <property type="match status" value="1"/>
</dbReference>
<feature type="compositionally biased region" description="Polar residues" evidence="1">
    <location>
        <begin position="484"/>
        <end position="496"/>
    </location>
</feature>
<evidence type="ECO:0008006" key="6">
    <source>
        <dbReference type="Google" id="ProtNLM"/>
    </source>
</evidence>
<feature type="region of interest" description="Disordered" evidence="1">
    <location>
        <begin position="645"/>
        <end position="714"/>
    </location>
</feature>
<feature type="compositionally biased region" description="Polar residues" evidence="1">
    <location>
        <begin position="918"/>
        <end position="942"/>
    </location>
</feature>
<dbReference type="EMBL" id="MLFT02000011">
    <property type="protein sequence ID" value="PHT34353.1"/>
    <property type="molecule type" value="Genomic_DNA"/>
</dbReference>
<dbReference type="PROSITE" id="PS50829">
    <property type="entry name" value="GYF"/>
    <property type="match status" value="1"/>
</dbReference>
<dbReference type="Proteomes" id="UP000224567">
    <property type="component" value="Unassembled WGS sequence"/>
</dbReference>
<feature type="region of interest" description="Disordered" evidence="1">
    <location>
        <begin position="967"/>
        <end position="999"/>
    </location>
</feature>
<evidence type="ECO:0000259" key="3">
    <source>
        <dbReference type="PROSITE" id="PS50878"/>
    </source>
</evidence>
<feature type="region of interest" description="Disordered" evidence="1">
    <location>
        <begin position="479"/>
        <end position="499"/>
    </location>
</feature>
<feature type="domain" description="GYF" evidence="2">
    <location>
        <begin position="808"/>
        <end position="862"/>
    </location>
</feature>
<feature type="region of interest" description="Disordered" evidence="1">
    <location>
        <begin position="748"/>
        <end position="790"/>
    </location>
</feature>
<dbReference type="PANTHER" id="PTHR46238">
    <property type="entry name" value="REVERSE TRANSCRIPTASE DOMAIN-CONTAINING PROTEIN"/>
    <property type="match status" value="1"/>
</dbReference>
<dbReference type="STRING" id="33114.A0A2G2VN18"/>
<feature type="compositionally biased region" description="Polar residues" evidence="1">
    <location>
        <begin position="1286"/>
        <end position="1314"/>
    </location>
</feature>
<feature type="compositionally biased region" description="Low complexity" evidence="1">
    <location>
        <begin position="780"/>
        <end position="789"/>
    </location>
</feature>
<feature type="compositionally biased region" description="Basic and acidic residues" evidence="1">
    <location>
        <begin position="667"/>
        <end position="682"/>
    </location>
</feature>
<dbReference type="SUPFAM" id="SSF55277">
    <property type="entry name" value="GYF domain"/>
    <property type="match status" value="1"/>
</dbReference>
<dbReference type="Pfam" id="PF25980">
    <property type="entry name" value="NERD_plant"/>
    <property type="match status" value="1"/>
</dbReference>
<dbReference type="Pfam" id="PF02213">
    <property type="entry name" value="GYF"/>
    <property type="match status" value="1"/>
</dbReference>
<dbReference type="PROSITE" id="PS50878">
    <property type="entry name" value="RT_POL"/>
    <property type="match status" value="1"/>
</dbReference>
<feature type="region of interest" description="Disordered" evidence="1">
    <location>
        <begin position="1219"/>
        <end position="1430"/>
    </location>
</feature>
<feature type="compositionally biased region" description="Polar residues" evidence="1">
    <location>
        <begin position="1344"/>
        <end position="1372"/>
    </location>
</feature>